<accession>A0A0E9VSD7</accession>
<evidence type="ECO:0000313" key="1">
    <source>
        <dbReference type="EMBL" id="JAH80163.1"/>
    </source>
</evidence>
<dbReference type="AlphaFoldDB" id="A0A0E9VSD7"/>
<organism evidence="1">
    <name type="scientific">Anguilla anguilla</name>
    <name type="common">European freshwater eel</name>
    <name type="synonym">Muraena anguilla</name>
    <dbReference type="NCBI Taxonomy" id="7936"/>
    <lineage>
        <taxon>Eukaryota</taxon>
        <taxon>Metazoa</taxon>
        <taxon>Chordata</taxon>
        <taxon>Craniata</taxon>
        <taxon>Vertebrata</taxon>
        <taxon>Euteleostomi</taxon>
        <taxon>Actinopterygii</taxon>
        <taxon>Neopterygii</taxon>
        <taxon>Teleostei</taxon>
        <taxon>Anguilliformes</taxon>
        <taxon>Anguillidae</taxon>
        <taxon>Anguilla</taxon>
    </lineage>
</organism>
<sequence>MTATYNYLRPSLRKSCELFLHKLFLSEMATLFCIISKSRPDSFSFCKL</sequence>
<name>A0A0E9VSD7_ANGAN</name>
<proteinExistence type="predicted"/>
<reference evidence="1" key="2">
    <citation type="journal article" date="2015" name="Fish Shellfish Immunol.">
        <title>Early steps in the European eel (Anguilla anguilla)-Vibrio vulnificus interaction in the gills: Role of the RtxA13 toxin.</title>
        <authorList>
            <person name="Callol A."/>
            <person name="Pajuelo D."/>
            <person name="Ebbesson L."/>
            <person name="Teles M."/>
            <person name="MacKenzie S."/>
            <person name="Amaro C."/>
        </authorList>
    </citation>
    <scope>NUCLEOTIDE SEQUENCE</scope>
</reference>
<reference evidence="1" key="1">
    <citation type="submission" date="2014-11" db="EMBL/GenBank/DDBJ databases">
        <authorList>
            <person name="Amaro Gonzalez C."/>
        </authorList>
    </citation>
    <scope>NUCLEOTIDE SEQUENCE</scope>
</reference>
<protein>
    <submittedName>
        <fullName evidence="1">Uncharacterized protein</fullName>
    </submittedName>
</protein>
<dbReference type="EMBL" id="GBXM01028414">
    <property type="protein sequence ID" value="JAH80163.1"/>
    <property type="molecule type" value="Transcribed_RNA"/>
</dbReference>